<evidence type="ECO:0000313" key="2">
    <source>
        <dbReference type="Proteomes" id="UP000019678"/>
    </source>
</evidence>
<keyword evidence="2" id="KW-1185">Reference proteome</keyword>
<name>A0A017TBE1_9BACT</name>
<proteinExistence type="predicted"/>
<dbReference type="EMBL" id="ASRX01000015">
    <property type="protein sequence ID" value="EYF06588.1"/>
    <property type="molecule type" value="Genomic_DNA"/>
</dbReference>
<dbReference type="OrthoDB" id="5510708at2"/>
<evidence type="ECO:0000313" key="1">
    <source>
        <dbReference type="EMBL" id="EYF06588.1"/>
    </source>
</evidence>
<dbReference type="STRING" id="1192034.CAP_1718"/>
<accession>A0A017TBE1</accession>
<comment type="caution">
    <text evidence="1">The sequence shown here is derived from an EMBL/GenBank/DDBJ whole genome shotgun (WGS) entry which is preliminary data.</text>
</comment>
<gene>
    <name evidence="1" type="ORF">CAP_1718</name>
</gene>
<sequence length="221" mass="23790">MLRLMMVALALGPLGCKALEPPPPPPQVIAVRVESDPGRPLAGVDLLYNGQKVAQTDTSGVGKLRLGGRDGELFDIKVVCPQGYASPERPVQVMLRRLADSSKNPEYSASCPPSTRSVVVAVRADGAPNLPVTYLGREVARTDESGAAHVLLKLQPGEQFDLTLDTRDKGGDLRPQNPAQSFTVGQRDDVFTFDQKFERVAAVTQPRYRGPARPAGPTRIP</sequence>
<dbReference type="Proteomes" id="UP000019678">
    <property type="component" value="Unassembled WGS sequence"/>
</dbReference>
<organism evidence="1 2">
    <name type="scientific">Chondromyces apiculatus DSM 436</name>
    <dbReference type="NCBI Taxonomy" id="1192034"/>
    <lineage>
        <taxon>Bacteria</taxon>
        <taxon>Pseudomonadati</taxon>
        <taxon>Myxococcota</taxon>
        <taxon>Polyangia</taxon>
        <taxon>Polyangiales</taxon>
        <taxon>Polyangiaceae</taxon>
        <taxon>Chondromyces</taxon>
    </lineage>
</organism>
<dbReference type="AlphaFoldDB" id="A0A017TBE1"/>
<protein>
    <submittedName>
        <fullName evidence="1">Uncharacterized protein</fullName>
    </submittedName>
</protein>
<reference evidence="1 2" key="1">
    <citation type="submission" date="2013-05" db="EMBL/GenBank/DDBJ databases">
        <title>Genome assembly of Chondromyces apiculatus DSM 436.</title>
        <authorList>
            <person name="Sharma G."/>
            <person name="Khatri I."/>
            <person name="Kaur C."/>
            <person name="Mayilraj S."/>
            <person name="Subramanian S."/>
        </authorList>
    </citation>
    <scope>NUCLEOTIDE SEQUENCE [LARGE SCALE GENOMIC DNA]</scope>
    <source>
        <strain evidence="1 2">DSM 436</strain>
    </source>
</reference>
<dbReference type="RefSeq" id="WP_044239576.1">
    <property type="nucleotide sequence ID" value="NZ_ASRX01000015.1"/>
</dbReference>